<evidence type="ECO:0000256" key="1">
    <source>
        <dbReference type="ARBA" id="ARBA00022679"/>
    </source>
</evidence>
<dbReference type="KEGG" id="bliq:INP51_00705"/>
<dbReference type="GO" id="GO:0008168">
    <property type="term" value="F:methyltransferase activity"/>
    <property type="evidence" value="ECO:0007669"/>
    <property type="project" value="UniProtKB-KW"/>
</dbReference>
<gene>
    <name evidence="3" type="ORF">INP51_00705</name>
</gene>
<dbReference type="AlphaFoldDB" id="A0A7M2RH29"/>
<keyword evidence="1 3" id="KW-0808">Transferase</keyword>
<dbReference type="SUPFAM" id="SSF53335">
    <property type="entry name" value="S-adenosyl-L-methionine-dependent methyltransferases"/>
    <property type="match status" value="1"/>
</dbReference>
<dbReference type="Gene3D" id="3.40.50.150">
    <property type="entry name" value="Vaccinia Virus protein VP39"/>
    <property type="match status" value="1"/>
</dbReference>
<name>A0A7M2RH29_9FIRM</name>
<organism evidence="3 4">
    <name type="scientific">Blautia liquoris</name>
    <dbReference type="NCBI Taxonomy" id="2779518"/>
    <lineage>
        <taxon>Bacteria</taxon>
        <taxon>Bacillati</taxon>
        <taxon>Bacillota</taxon>
        <taxon>Clostridia</taxon>
        <taxon>Lachnospirales</taxon>
        <taxon>Lachnospiraceae</taxon>
        <taxon>Blautia</taxon>
    </lineage>
</organism>
<dbReference type="GO" id="GO:0032259">
    <property type="term" value="P:methylation"/>
    <property type="evidence" value="ECO:0007669"/>
    <property type="project" value="UniProtKB-KW"/>
</dbReference>
<evidence type="ECO:0000313" key="3">
    <source>
        <dbReference type="EMBL" id="QOV19539.1"/>
    </source>
</evidence>
<dbReference type="Pfam" id="PF13649">
    <property type="entry name" value="Methyltransf_25"/>
    <property type="match status" value="1"/>
</dbReference>
<keyword evidence="3" id="KW-0489">Methyltransferase</keyword>
<evidence type="ECO:0000313" key="4">
    <source>
        <dbReference type="Proteomes" id="UP000593601"/>
    </source>
</evidence>
<dbReference type="EMBL" id="CP063304">
    <property type="protein sequence ID" value="QOV19539.1"/>
    <property type="molecule type" value="Genomic_DNA"/>
</dbReference>
<reference evidence="3 4" key="1">
    <citation type="submission" date="2020-10" db="EMBL/GenBank/DDBJ databases">
        <title>Blautia liquoris sp.nov., isolated from the mud in a fermentation cellar used for the production of Chinese strong-flavoured liquor.</title>
        <authorList>
            <person name="Lu L."/>
        </authorList>
    </citation>
    <scope>NUCLEOTIDE SEQUENCE [LARGE SCALE GENOMIC DNA]</scope>
    <source>
        <strain evidence="3 4">LZLJ-3</strain>
    </source>
</reference>
<proteinExistence type="predicted"/>
<dbReference type="CDD" id="cd02440">
    <property type="entry name" value="AdoMet_MTases"/>
    <property type="match status" value="1"/>
</dbReference>
<protein>
    <submittedName>
        <fullName evidence="3">Class I SAM-dependent methyltransferase</fullName>
    </submittedName>
</protein>
<dbReference type="Gene3D" id="2.20.25.110">
    <property type="entry name" value="S-adenosyl-L-methionine-dependent methyltransferases"/>
    <property type="match status" value="1"/>
</dbReference>
<dbReference type="InterPro" id="IPR041698">
    <property type="entry name" value="Methyltransf_25"/>
</dbReference>
<dbReference type="Proteomes" id="UP000593601">
    <property type="component" value="Chromosome"/>
</dbReference>
<dbReference type="InterPro" id="IPR029063">
    <property type="entry name" value="SAM-dependent_MTases_sf"/>
</dbReference>
<accession>A0A7M2RH29</accession>
<dbReference type="RefSeq" id="WP_193735859.1">
    <property type="nucleotide sequence ID" value="NZ_CP063304.1"/>
</dbReference>
<dbReference type="PANTHER" id="PTHR43861">
    <property type="entry name" value="TRANS-ACONITATE 2-METHYLTRANSFERASE-RELATED"/>
    <property type="match status" value="1"/>
</dbReference>
<keyword evidence="4" id="KW-1185">Reference proteome</keyword>
<evidence type="ECO:0000259" key="2">
    <source>
        <dbReference type="Pfam" id="PF13649"/>
    </source>
</evidence>
<sequence length="256" mass="29436">MESKQDTVSYKSFAQVYDLFMNDIPYREWSAYVLGLLREYGINDGLVLELGCGTGSMTELLAAGGYDMIGVDNSEDMLEIAMDKRVSSGHDILYLLQDMREFELYGTVRAVVSICDSMNYIRKERDLLEVFGLVNNYLDPKGYFIFDLNTIFKYEQIGDSTIAENRDEASFIWDNYYDKDSCVNEYDLALFIPEGDRGLYRKYEEVHIQKAYSLDTVKELILEAGMKFVTAYDAFTHDPVKADSERIYVIAQENGK</sequence>
<feature type="domain" description="Methyltransferase" evidence="2">
    <location>
        <begin position="47"/>
        <end position="142"/>
    </location>
</feature>